<dbReference type="OrthoDB" id="5865875at2759"/>
<keyword evidence="3" id="KW-1185">Reference proteome</keyword>
<evidence type="ECO:0000313" key="1">
    <source>
        <dbReference type="EMBL" id="VDN56593.1"/>
    </source>
</evidence>
<reference evidence="4" key="1">
    <citation type="submission" date="2017-02" db="UniProtKB">
        <authorList>
            <consortium name="WormBaseParasite"/>
        </authorList>
    </citation>
    <scope>IDENTIFICATION</scope>
</reference>
<proteinExistence type="predicted"/>
<dbReference type="EMBL" id="UYYG01001156">
    <property type="protein sequence ID" value="VDN56593.1"/>
    <property type="molecule type" value="Genomic_DNA"/>
</dbReference>
<reference evidence="1 3" key="2">
    <citation type="submission" date="2018-11" db="EMBL/GenBank/DDBJ databases">
        <authorList>
            <consortium name="Pathogen Informatics"/>
        </authorList>
    </citation>
    <scope>NUCLEOTIDE SEQUENCE [LARGE SCALE GENOMIC DNA]</scope>
</reference>
<gene>
    <name evidence="1" type="ORF">DME_LOCUS6566</name>
</gene>
<evidence type="ECO:0000313" key="4">
    <source>
        <dbReference type="WBParaSite" id="DME_0000220601-mRNA-1"/>
    </source>
</evidence>
<evidence type="ECO:0000313" key="2">
    <source>
        <dbReference type="Proteomes" id="UP000038040"/>
    </source>
</evidence>
<sequence length="469" mass="54091">MKSDDQVDMIKFNYVWTTRVFVRNLSPTETVILQVSPKFATVYDGLSFQWSLKMHGSTYLKALNEELDTLSYDEADRVYNAIALSLYFNDGPVPVVDLCATVNVVNERCNSDDEFSKNFINDGKSITMQRGRETELSVSDRASFSQYIKANIGRVVRFALFLDMPAKLFNPESYLNTHTPTPYISFLTANYRARASSKVFRRKSRKYAIPSILCQKLFSQTRSNQNRICKFSSCKTEIFMQNKKLNWSKSLPNDSDHNGTISESQKNDYIAIFNRVMEQEREQLEQYRECENHEEMKHENECECDELGIGLHAGLANSHLFKKLLIACCEGCEKRASLTISEKEESDDSDDENAFECAEENKEKIHDLLANMYFNKIVLPEMEFVEDFADFLIDAELNDLPVLKRACERYLCGELNNKKDLITSLLLDLLFLAIVFNLPVMKSMTLAELSSRTDELVNVEELLKQDEYR</sequence>
<accession>A0A0N4U5R5</accession>
<dbReference type="Proteomes" id="UP000038040">
    <property type="component" value="Unplaced"/>
</dbReference>
<name>A0A0N4U5R5_DRAME</name>
<dbReference type="Proteomes" id="UP000274756">
    <property type="component" value="Unassembled WGS sequence"/>
</dbReference>
<evidence type="ECO:0000313" key="3">
    <source>
        <dbReference type="Proteomes" id="UP000274756"/>
    </source>
</evidence>
<dbReference type="AlphaFoldDB" id="A0A0N4U5R5"/>
<protein>
    <submittedName>
        <fullName evidence="4">BTB domain-containing protein</fullName>
    </submittedName>
</protein>
<dbReference type="WBParaSite" id="DME_0000220601-mRNA-1">
    <property type="protein sequence ID" value="DME_0000220601-mRNA-1"/>
    <property type="gene ID" value="DME_0000220601"/>
</dbReference>
<organism evidence="2 4">
    <name type="scientific">Dracunculus medinensis</name>
    <name type="common">Guinea worm</name>
    <dbReference type="NCBI Taxonomy" id="318479"/>
    <lineage>
        <taxon>Eukaryota</taxon>
        <taxon>Metazoa</taxon>
        <taxon>Ecdysozoa</taxon>
        <taxon>Nematoda</taxon>
        <taxon>Chromadorea</taxon>
        <taxon>Rhabditida</taxon>
        <taxon>Spirurina</taxon>
        <taxon>Dracunculoidea</taxon>
        <taxon>Dracunculidae</taxon>
        <taxon>Dracunculus</taxon>
    </lineage>
</organism>